<dbReference type="AlphaFoldDB" id="A0A9Q3P641"/>
<reference evidence="1" key="1">
    <citation type="submission" date="2021-03" db="EMBL/GenBank/DDBJ databases">
        <title>Draft genome sequence of rust myrtle Austropuccinia psidii MF-1, a brazilian biotype.</title>
        <authorList>
            <person name="Quecine M.C."/>
            <person name="Pachon D.M.R."/>
            <person name="Bonatelli M.L."/>
            <person name="Correr F.H."/>
            <person name="Franceschini L.M."/>
            <person name="Leite T.F."/>
            <person name="Margarido G.R.A."/>
            <person name="Almeida C.A."/>
            <person name="Ferrarezi J.A."/>
            <person name="Labate C.A."/>
        </authorList>
    </citation>
    <scope>NUCLEOTIDE SEQUENCE</scope>
    <source>
        <strain evidence="1">MF-1</strain>
    </source>
</reference>
<evidence type="ECO:0000313" key="2">
    <source>
        <dbReference type="Proteomes" id="UP000765509"/>
    </source>
</evidence>
<dbReference type="EMBL" id="AVOT02055368">
    <property type="protein sequence ID" value="MBW0549920.1"/>
    <property type="molecule type" value="Genomic_DNA"/>
</dbReference>
<evidence type="ECO:0000313" key="1">
    <source>
        <dbReference type="EMBL" id="MBW0549920.1"/>
    </source>
</evidence>
<name>A0A9Q3P641_9BASI</name>
<gene>
    <name evidence="1" type="ORF">O181_089635</name>
</gene>
<dbReference type="OrthoDB" id="2507202at2759"/>
<protein>
    <submittedName>
        <fullName evidence="1">Uncharacterized protein</fullName>
    </submittedName>
</protein>
<dbReference type="Proteomes" id="UP000765509">
    <property type="component" value="Unassembled WGS sequence"/>
</dbReference>
<sequence>MGNNCTLTALTFEWLFSQDLHVEAMLHRALSSRYFILHHPQMQWEEFNLMELMTMCEIDFKKAVCTSHCGFHHIYSLIKESPEFTNNSYCGQLDVCQLLAITLERLGSNGNGTSLGRFA</sequence>
<accession>A0A9Q3P641</accession>
<proteinExistence type="predicted"/>
<comment type="caution">
    <text evidence="1">The sequence shown here is derived from an EMBL/GenBank/DDBJ whole genome shotgun (WGS) entry which is preliminary data.</text>
</comment>
<keyword evidence="2" id="KW-1185">Reference proteome</keyword>
<organism evidence="1 2">
    <name type="scientific">Austropuccinia psidii MF-1</name>
    <dbReference type="NCBI Taxonomy" id="1389203"/>
    <lineage>
        <taxon>Eukaryota</taxon>
        <taxon>Fungi</taxon>
        <taxon>Dikarya</taxon>
        <taxon>Basidiomycota</taxon>
        <taxon>Pucciniomycotina</taxon>
        <taxon>Pucciniomycetes</taxon>
        <taxon>Pucciniales</taxon>
        <taxon>Sphaerophragmiaceae</taxon>
        <taxon>Austropuccinia</taxon>
    </lineage>
</organism>